<protein>
    <recommendedName>
        <fullName evidence="9">Leucine--tRNA ligase</fullName>
        <ecNumber evidence="9">6.1.1.4</ecNumber>
    </recommendedName>
    <alternativeName>
        <fullName evidence="9">Leucyl-tRNA synthetase</fullName>
        <shortName evidence="9">LeuRS</shortName>
    </alternativeName>
</protein>
<feature type="domain" description="Aminoacyl-tRNA synthetase class Ia" evidence="11">
    <location>
        <begin position="413"/>
        <end position="571"/>
    </location>
</feature>
<dbReference type="EMBL" id="CP141698">
    <property type="protein sequence ID" value="WYC66665.1"/>
    <property type="molecule type" value="Genomic_DNA"/>
</dbReference>
<feature type="domain" description="Methionyl/Leucyl tRNA synthetase" evidence="13">
    <location>
        <begin position="39"/>
        <end position="167"/>
    </location>
</feature>
<dbReference type="InterPro" id="IPR002300">
    <property type="entry name" value="aa-tRNA-synth_Ia"/>
</dbReference>
<sequence>MEYKHIDIEAKWQKYWADNNTFRTGTDKNKPKFYALDMFPYPSGAGLHVGHPEGYTATDILSRYKRAQGYNVLHPMGWDAFGLPAEQYAIDTGNDPVEFTAKNIATFKRQINSLGFSYDWEREVNTTDPEFYKWTQWIFTKLYEKGLAYEAEVAVNWVEELGTAIANEEVLPDGTSERGGYPVVRKPMRQWMLKITAYAERLLNDLEELDWPESIKEMQRNWIGKSVGADINFKVEGTDEEFTVFTTRPETLFGSTFAVLAPEHPLVEKITTAEQADAVEDYKHQASLKSDLARTDLAKDKTGVWTGAYAINPVSGKKMPIWIADYVLASYGHGAVMAVPGHDERDWEFAKVYDLEIVPVFDGGNVQEACHTEGGKIINSDFLNGMEKEEAIEKMVAYLEEKGIGSRKVTYRLRDWLFSRQRYWGEPIPIIHWEDGTTTAVPEEELPLVLPKTSNIKPSGTGESPLANLTDWLTVTREDGVKGRRETNTMPQWAGSSWYYLRYIDPKNSQAIADPELIKEWLPVDIYVGGAEHAVLHLLYARFWHKVLFDLGVVPTNEPFQKLFNQGMILGTSYRDSRGALVATDKVEKRDGSYYNVETGEELEQAPAKMSKSLKNVVNPDDVVKRYGADTLRVYEMFMGPLDASIPWSEEGLEGARKFLDRVVRLLSNSTITEENDGSLDKVYNETVKNVTERLDHMLFNTAISQLMIFVNAANKSKTLPLEYAKGFVQLLAPFAPHLAEELWVELGNEAGISYVAWPSFDESKLVEDEIEIVVQINGKLKAKVMIEKDLPKDQLEKVALEAVEVEGNIVKVIAIPNKLVNIVVK</sequence>
<feature type="binding site" evidence="9">
    <location>
        <position position="612"/>
    </location>
    <ligand>
        <name>ATP</name>
        <dbReference type="ChEBI" id="CHEBI:30616"/>
    </ligand>
</feature>
<keyword evidence="2 9" id="KW-0963">Cytoplasm</keyword>
<gene>
    <name evidence="9 15" type="primary">leuS</name>
    <name evidence="15" type="ORF">VNN45_07210</name>
</gene>
<evidence type="ECO:0000256" key="1">
    <source>
        <dbReference type="ARBA" id="ARBA00005594"/>
    </source>
</evidence>
<dbReference type="HAMAP" id="MF_00049_B">
    <property type="entry name" value="Leu_tRNA_synth_B"/>
    <property type="match status" value="1"/>
</dbReference>
<dbReference type="InterPro" id="IPR015413">
    <property type="entry name" value="Methionyl/Leucyl_tRNA_Synth"/>
</dbReference>
<dbReference type="SUPFAM" id="SSF50677">
    <property type="entry name" value="ValRS/IleRS/LeuRS editing domain"/>
    <property type="match status" value="1"/>
</dbReference>
<dbReference type="GO" id="GO:0004823">
    <property type="term" value="F:leucine-tRNA ligase activity"/>
    <property type="evidence" value="ECO:0007669"/>
    <property type="project" value="UniProtKB-EC"/>
</dbReference>
<dbReference type="InterPro" id="IPR009080">
    <property type="entry name" value="tRNAsynth_Ia_anticodon-bd"/>
</dbReference>
<evidence type="ECO:0000259" key="11">
    <source>
        <dbReference type="Pfam" id="PF00133"/>
    </source>
</evidence>
<dbReference type="InterPro" id="IPR013155">
    <property type="entry name" value="M/V/L/I-tRNA-synth_anticd-bd"/>
</dbReference>
<dbReference type="PRINTS" id="PR00985">
    <property type="entry name" value="TRNASYNTHLEU"/>
</dbReference>
<evidence type="ECO:0000259" key="14">
    <source>
        <dbReference type="Pfam" id="PF13603"/>
    </source>
</evidence>
<proteinExistence type="inferred from homology"/>
<dbReference type="CDD" id="cd00812">
    <property type="entry name" value="LeuRS_core"/>
    <property type="match status" value="1"/>
</dbReference>
<dbReference type="RefSeq" id="WP_019293843.1">
    <property type="nucleotide sequence ID" value="NZ_CAKOCU010000003.1"/>
</dbReference>
<dbReference type="InterPro" id="IPR001412">
    <property type="entry name" value="aa-tRNA-synth_I_CS"/>
</dbReference>
<dbReference type="PANTHER" id="PTHR43740:SF2">
    <property type="entry name" value="LEUCINE--TRNA LIGASE, MITOCHONDRIAL"/>
    <property type="match status" value="1"/>
</dbReference>
<evidence type="ECO:0000313" key="16">
    <source>
        <dbReference type="Proteomes" id="UP001456368"/>
    </source>
</evidence>
<feature type="domain" description="Aminoacyl-tRNA synthetase class Ia" evidence="11">
    <location>
        <begin position="608"/>
        <end position="635"/>
    </location>
</feature>
<dbReference type="PANTHER" id="PTHR43740">
    <property type="entry name" value="LEUCYL-TRNA SYNTHETASE"/>
    <property type="match status" value="1"/>
</dbReference>
<evidence type="ECO:0000256" key="10">
    <source>
        <dbReference type="RuleBase" id="RU363035"/>
    </source>
</evidence>
<evidence type="ECO:0000256" key="5">
    <source>
        <dbReference type="ARBA" id="ARBA00022840"/>
    </source>
</evidence>
<dbReference type="InterPro" id="IPR009008">
    <property type="entry name" value="Val/Leu/Ile-tRNA-synth_edit"/>
</dbReference>
<dbReference type="SUPFAM" id="SSF52374">
    <property type="entry name" value="Nucleotidylyl transferase"/>
    <property type="match status" value="1"/>
</dbReference>
<dbReference type="GeneID" id="75144088"/>
<keyword evidence="7 9" id="KW-0030">Aminoacyl-tRNA synthetase</keyword>
<evidence type="ECO:0000313" key="15">
    <source>
        <dbReference type="EMBL" id="WYC66665.1"/>
    </source>
</evidence>
<dbReference type="Gene3D" id="3.40.50.620">
    <property type="entry name" value="HUPs"/>
    <property type="match status" value="2"/>
</dbReference>
<feature type="domain" description="Methionyl/Valyl/Leucyl/Isoleucyl-tRNA synthetase anticodon-binding" evidence="12">
    <location>
        <begin position="682"/>
        <end position="794"/>
    </location>
</feature>
<evidence type="ECO:0000259" key="13">
    <source>
        <dbReference type="Pfam" id="PF09334"/>
    </source>
</evidence>
<reference evidence="15 16" key="1">
    <citation type="submission" date="2023-12" db="EMBL/GenBank/DDBJ databases">
        <title>Redefining Piscine Lactococcosis.</title>
        <authorList>
            <person name="Heckman T.I."/>
            <person name="Yazdi Z."/>
            <person name="Older C.E."/>
            <person name="Griffin M.J."/>
            <person name="Waldbieser G.C."/>
            <person name="Chow A.M."/>
            <person name="Medina Silva I."/>
            <person name="Anenson K.M."/>
            <person name="Garcia J.C."/>
            <person name="LaFrentz B.R."/>
            <person name="Slavic D."/>
            <person name="Toohey-Kurth K.L."/>
            <person name="Yant P."/>
            <person name="Fritz H.M."/>
            <person name="Henderson E."/>
            <person name="McDowall R."/>
            <person name="Cai H."/>
            <person name="Adikson M."/>
            <person name="Soto E."/>
        </authorList>
    </citation>
    <scope>NUCLEOTIDE SEQUENCE [LARGE SCALE GENOMIC DNA]</scope>
    <source>
        <strain evidence="15 16">R21-91A</strain>
    </source>
</reference>
<comment type="caution">
    <text evidence="9">Lacks conserved residue(s) required for the propagation of feature annotation.</text>
</comment>
<organism evidence="15 16">
    <name type="scientific">Lactococcus petauri</name>
    <dbReference type="NCBI Taxonomy" id="1940789"/>
    <lineage>
        <taxon>Bacteria</taxon>
        <taxon>Bacillati</taxon>
        <taxon>Bacillota</taxon>
        <taxon>Bacilli</taxon>
        <taxon>Lactobacillales</taxon>
        <taxon>Streptococcaceae</taxon>
        <taxon>Lactococcus</taxon>
    </lineage>
</organism>
<evidence type="ECO:0000259" key="12">
    <source>
        <dbReference type="Pfam" id="PF08264"/>
    </source>
</evidence>
<dbReference type="Pfam" id="PF09334">
    <property type="entry name" value="tRNA-synt_1g"/>
    <property type="match status" value="1"/>
</dbReference>
<evidence type="ECO:0000256" key="9">
    <source>
        <dbReference type="HAMAP-Rule" id="MF_00049"/>
    </source>
</evidence>
<keyword evidence="3 9" id="KW-0436">Ligase</keyword>
<evidence type="ECO:0000256" key="7">
    <source>
        <dbReference type="ARBA" id="ARBA00023146"/>
    </source>
</evidence>
<dbReference type="Proteomes" id="UP001456368">
    <property type="component" value="Chromosome"/>
</dbReference>
<evidence type="ECO:0000256" key="6">
    <source>
        <dbReference type="ARBA" id="ARBA00022917"/>
    </source>
</evidence>
<dbReference type="InterPro" id="IPR025709">
    <property type="entry name" value="Leu_tRNA-synth_edit"/>
</dbReference>
<dbReference type="EC" id="6.1.1.4" evidence="9"/>
<keyword evidence="6 9" id="KW-0648">Protein biosynthesis</keyword>
<evidence type="ECO:0000256" key="8">
    <source>
        <dbReference type="ARBA" id="ARBA00047469"/>
    </source>
</evidence>
<dbReference type="Gene3D" id="1.10.730.10">
    <property type="entry name" value="Isoleucyl-tRNA Synthetase, Domain 1"/>
    <property type="match status" value="1"/>
</dbReference>
<keyword evidence="16" id="KW-1185">Reference proteome</keyword>
<dbReference type="InterPro" id="IPR002302">
    <property type="entry name" value="Leu-tRNA-ligase"/>
</dbReference>
<feature type="short sequence motif" description="'KMSKS' region" evidence="9">
    <location>
        <begin position="609"/>
        <end position="613"/>
    </location>
</feature>
<dbReference type="InterPro" id="IPR014729">
    <property type="entry name" value="Rossmann-like_a/b/a_fold"/>
</dbReference>
<evidence type="ECO:0000256" key="2">
    <source>
        <dbReference type="ARBA" id="ARBA00022490"/>
    </source>
</evidence>
<keyword evidence="4 9" id="KW-0547">Nucleotide-binding</keyword>
<evidence type="ECO:0000256" key="3">
    <source>
        <dbReference type="ARBA" id="ARBA00022598"/>
    </source>
</evidence>
<comment type="subcellular location">
    <subcellularLocation>
        <location evidence="9">Cytoplasm</location>
    </subcellularLocation>
</comment>
<dbReference type="SUPFAM" id="SSF47323">
    <property type="entry name" value="Anticodon-binding domain of a subclass of class I aminoacyl-tRNA synthetases"/>
    <property type="match status" value="1"/>
</dbReference>
<evidence type="ECO:0000256" key="4">
    <source>
        <dbReference type="ARBA" id="ARBA00022741"/>
    </source>
</evidence>
<accession>A0ABZ2SEN6</accession>
<dbReference type="Pfam" id="PF13603">
    <property type="entry name" value="tRNA-synt_1_2"/>
    <property type="match status" value="1"/>
</dbReference>
<dbReference type="Pfam" id="PF08264">
    <property type="entry name" value="Anticodon_1"/>
    <property type="match status" value="1"/>
</dbReference>
<dbReference type="NCBIfam" id="TIGR00396">
    <property type="entry name" value="leuS_bact"/>
    <property type="match status" value="1"/>
</dbReference>
<comment type="similarity">
    <text evidence="1 9 10">Belongs to the class-I aminoacyl-tRNA synthetase family.</text>
</comment>
<keyword evidence="5 9" id="KW-0067">ATP-binding</keyword>
<dbReference type="PROSITE" id="PS00178">
    <property type="entry name" value="AA_TRNA_LIGASE_I"/>
    <property type="match status" value="1"/>
</dbReference>
<name>A0ABZ2SEN6_9LACT</name>
<comment type="catalytic activity">
    <reaction evidence="8 9">
        <text>tRNA(Leu) + L-leucine + ATP = L-leucyl-tRNA(Leu) + AMP + diphosphate</text>
        <dbReference type="Rhea" id="RHEA:11688"/>
        <dbReference type="Rhea" id="RHEA-COMP:9613"/>
        <dbReference type="Rhea" id="RHEA-COMP:9622"/>
        <dbReference type="ChEBI" id="CHEBI:30616"/>
        <dbReference type="ChEBI" id="CHEBI:33019"/>
        <dbReference type="ChEBI" id="CHEBI:57427"/>
        <dbReference type="ChEBI" id="CHEBI:78442"/>
        <dbReference type="ChEBI" id="CHEBI:78494"/>
        <dbReference type="ChEBI" id="CHEBI:456215"/>
        <dbReference type="EC" id="6.1.1.4"/>
    </reaction>
</comment>
<dbReference type="CDD" id="cd07958">
    <property type="entry name" value="Anticodon_Ia_Leu_BEm"/>
    <property type="match status" value="1"/>
</dbReference>
<feature type="domain" description="Leucyl-tRNA synthetase editing" evidence="14">
    <location>
        <begin position="220"/>
        <end position="399"/>
    </location>
</feature>
<dbReference type="Pfam" id="PF00133">
    <property type="entry name" value="tRNA-synt_1"/>
    <property type="match status" value="2"/>
</dbReference>